<reference evidence="2 3" key="1">
    <citation type="journal article" date="2019" name="Nat. Med.">
        <title>A library of human gut bacterial isolates paired with longitudinal multiomics data enables mechanistic microbiome research.</title>
        <authorList>
            <person name="Poyet M."/>
            <person name="Groussin M."/>
            <person name="Gibbons S.M."/>
            <person name="Avila-Pacheco J."/>
            <person name="Jiang X."/>
            <person name="Kearney S.M."/>
            <person name="Perrotta A.R."/>
            <person name="Berdy B."/>
            <person name="Zhao S."/>
            <person name="Lieberman T.D."/>
            <person name="Swanson P.K."/>
            <person name="Smith M."/>
            <person name="Roesemann S."/>
            <person name="Alexander J.E."/>
            <person name="Rich S.A."/>
            <person name="Livny J."/>
            <person name="Vlamakis H."/>
            <person name="Clish C."/>
            <person name="Bullock K."/>
            <person name="Deik A."/>
            <person name="Scott J."/>
            <person name="Pierce K.A."/>
            <person name="Xavier R.J."/>
            <person name="Alm E.J."/>
        </authorList>
    </citation>
    <scope>NUCLEOTIDE SEQUENCE</scope>
    <source>
        <strain evidence="1 3">BIOML-A12</strain>
        <strain evidence="2">BIOML-A6</strain>
    </source>
</reference>
<dbReference type="EMBL" id="WMYY01000005">
    <property type="protein sequence ID" value="MTR66841.1"/>
    <property type="molecule type" value="Genomic_DNA"/>
</dbReference>
<name>A0A6A8VB96_STRPA</name>
<organism evidence="2">
    <name type="scientific">Streptococcus parasanguinis</name>
    <dbReference type="NCBI Taxonomy" id="1318"/>
    <lineage>
        <taxon>Bacteria</taxon>
        <taxon>Bacillati</taxon>
        <taxon>Bacillota</taxon>
        <taxon>Bacilli</taxon>
        <taxon>Lactobacillales</taxon>
        <taxon>Streptococcaceae</taxon>
        <taxon>Streptococcus</taxon>
    </lineage>
</organism>
<evidence type="ECO:0000313" key="2">
    <source>
        <dbReference type="EMBL" id="MTS01671.1"/>
    </source>
</evidence>
<protein>
    <submittedName>
        <fullName evidence="2">DUF3114 domain-containing protein</fullName>
    </submittedName>
</protein>
<dbReference type="InterPro" id="IPR021462">
    <property type="entry name" value="DUF3114"/>
</dbReference>
<dbReference type="Proteomes" id="UP000460220">
    <property type="component" value="Unassembled WGS sequence"/>
</dbReference>
<sequence length="341" mass="39435">MNRRELARLGWRENSLAYLERHLQGYKDPQAYQEQYQSVFFFASPLFQNMWFQEIKDLTETAAQDLLRGVMKILLMPSDLSGTCEETAFLLSRMAPDCPPGSDFWKAFSRVVQVAFEKDPLADQSGDQLLKRQVHQLRYLLSSYQAQWIRIHNARAGQTDEEALQAYLQETIAVTVDAYAAARLHNKVSLRPDGHLHYPSGASQQVNFKVLLNFHTEYIFDQAGHFLNEVDPVEISENGIVNGASFNYGLARGRTHKDLDIDPVKAWDPAFRKQVLYRQGVRYLAPKNDRSIEGYWSRKGVFAQEGKSYKQQVARRVRSFLRGIPRLRWRVLLQNGLHRIL</sequence>
<evidence type="ECO:0000313" key="1">
    <source>
        <dbReference type="EMBL" id="MTR66841.1"/>
    </source>
</evidence>
<accession>A0A6A8VB96</accession>
<comment type="caution">
    <text evidence="2">The sequence shown here is derived from an EMBL/GenBank/DDBJ whole genome shotgun (WGS) entry which is preliminary data.</text>
</comment>
<dbReference type="RefSeq" id="WP_155127190.1">
    <property type="nucleotide sequence ID" value="NZ_WMYY01000005.1"/>
</dbReference>
<proteinExistence type="predicted"/>
<dbReference type="Pfam" id="PF11311">
    <property type="entry name" value="DUF3114"/>
    <property type="match status" value="1"/>
</dbReference>
<gene>
    <name evidence="1" type="ORF">GMC73_06200</name>
    <name evidence="2" type="ORF">GMC90_07595</name>
</gene>
<evidence type="ECO:0000313" key="3">
    <source>
        <dbReference type="Proteomes" id="UP000460220"/>
    </source>
</evidence>
<dbReference type="EMBL" id="WMZE01000003">
    <property type="protein sequence ID" value="MTS01671.1"/>
    <property type="molecule type" value="Genomic_DNA"/>
</dbReference>
<dbReference type="AlphaFoldDB" id="A0A6A8VB96"/>